<gene>
    <name evidence="1" type="ORF">SDC9_78492</name>
</gene>
<sequence>MDWTFYNACDGEYIIGHGGGAADQYGYCDAIAWSDAQPGDLVFYPDCEHVGIVVKNDAGTLTIIHCASGYNNVVMTQHTQGDGFAFVGRPQIYDDC</sequence>
<dbReference type="AlphaFoldDB" id="A0A644YTM7"/>
<protein>
    <recommendedName>
        <fullName evidence="2">NlpC/P60 domain-containing protein</fullName>
    </recommendedName>
</protein>
<dbReference type="SUPFAM" id="SSF54001">
    <property type="entry name" value="Cysteine proteinases"/>
    <property type="match status" value="1"/>
</dbReference>
<name>A0A644YTM7_9ZZZZ</name>
<proteinExistence type="predicted"/>
<reference evidence="1" key="1">
    <citation type="submission" date="2019-08" db="EMBL/GenBank/DDBJ databases">
        <authorList>
            <person name="Kucharzyk K."/>
            <person name="Murdoch R.W."/>
            <person name="Higgins S."/>
            <person name="Loffler F."/>
        </authorList>
    </citation>
    <scope>NUCLEOTIDE SEQUENCE</scope>
</reference>
<comment type="caution">
    <text evidence="1">The sequence shown here is derived from an EMBL/GenBank/DDBJ whole genome shotgun (WGS) entry which is preliminary data.</text>
</comment>
<evidence type="ECO:0008006" key="2">
    <source>
        <dbReference type="Google" id="ProtNLM"/>
    </source>
</evidence>
<accession>A0A644YTM7</accession>
<organism evidence="1">
    <name type="scientific">bioreactor metagenome</name>
    <dbReference type="NCBI Taxonomy" id="1076179"/>
    <lineage>
        <taxon>unclassified sequences</taxon>
        <taxon>metagenomes</taxon>
        <taxon>ecological metagenomes</taxon>
    </lineage>
</organism>
<evidence type="ECO:0000313" key="1">
    <source>
        <dbReference type="EMBL" id="MPM31935.1"/>
    </source>
</evidence>
<dbReference type="Gene3D" id="3.90.1720.10">
    <property type="entry name" value="endopeptidase domain like (from Nostoc punctiforme)"/>
    <property type="match status" value="1"/>
</dbReference>
<dbReference type="InterPro" id="IPR038765">
    <property type="entry name" value="Papain-like_cys_pep_sf"/>
</dbReference>
<dbReference type="EMBL" id="VSSQ01006217">
    <property type="protein sequence ID" value="MPM31935.1"/>
    <property type="molecule type" value="Genomic_DNA"/>
</dbReference>